<reference evidence="3" key="1">
    <citation type="journal article" date="2021" name="PeerJ">
        <title>Extensive microbial diversity within the chicken gut microbiome revealed by metagenomics and culture.</title>
        <authorList>
            <person name="Gilroy R."/>
            <person name="Ravi A."/>
            <person name="Getino M."/>
            <person name="Pursley I."/>
            <person name="Horton D.L."/>
            <person name="Alikhan N.F."/>
            <person name="Baker D."/>
            <person name="Gharbi K."/>
            <person name="Hall N."/>
            <person name="Watson M."/>
            <person name="Adriaenssens E.M."/>
            <person name="Foster-Nyarko E."/>
            <person name="Jarju S."/>
            <person name="Secka A."/>
            <person name="Antonio M."/>
            <person name="Oren A."/>
            <person name="Chaudhuri R.R."/>
            <person name="La Ragione R."/>
            <person name="Hildebrand F."/>
            <person name="Pallen M.J."/>
        </authorList>
    </citation>
    <scope>NUCLEOTIDE SEQUENCE</scope>
    <source>
        <strain evidence="3">CHK186-1790</strain>
    </source>
</reference>
<comment type="caution">
    <text evidence="3">The sequence shown here is derived from an EMBL/GenBank/DDBJ whole genome shotgun (WGS) entry which is preliminary data.</text>
</comment>
<evidence type="ECO:0000313" key="4">
    <source>
        <dbReference type="Proteomes" id="UP000823882"/>
    </source>
</evidence>
<dbReference type="InterPro" id="IPR007627">
    <property type="entry name" value="RNA_pol_sigma70_r2"/>
</dbReference>
<evidence type="ECO:0000259" key="2">
    <source>
        <dbReference type="Pfam" id="PF08281"/>
    </source>
</evidence>
<evidence type="ECO:0000259" key="1">
    <source>
        <dbReference type="Pfam" id="PF04542"/>
    </source>
</evidence>
<sequence>MEEQEYPEGFKEVFDTQYKRILDYAKILFGDAPGTVSGRTEDAAQETFLVLLCNWEKFCASPNPEGWLTFVCRNVCRNLKREDQKWTRNLRWVVHQPVQGDPNGISTLVELEGLIPPEDMRLLERIYLEGCSHKEVADELGLTASGLSMKLSRIKAAFKKKYKEFL</sequence>
<feature type="domain" description="RNA polymerase sigma factor 70 region 4 type 2" evidence="2">
    <location>
        <begin position="116"/>
        <end position="156"/>
    </location>
</feature>
<feature type="domain" description="RNA polymerase sigma-70 region 2" evidence="1">
    <location>
        <begin position="40"/>
        <end position="84"/>
    </location>
</feature>
<protein>
    <submittedName>
        <fullName evidence="3">Sigma-70 family RNA polymerase sigma factor</fullName>
    </submittedName>
</protein>
<dbReference type="InterPro" id="IPR013325">
    <property type="entry name" value="RNA_pol_sigma_r2"/>
</dbReference>
<dbReference type="Gene3D" id="1.10.10.10">
    <property type="entry name" value="Winged helix-like DNA-binding domain superfamily/Winged helix DNA-binding domain"/>
    <property type="match status" value="1"/>
</dbReference>
<dbReference type="GO" id="GO:0016987">
    <property type="term" value="F:sigma factor activity"/>
    <property type="evidence" value="ECO:0007669"/>
    <property type="project" value="InterPro"/>
</dbReference>
<accession>A0A9D2P1H7</accession>
<dbReference type="SUPFAM" id="SSF88659">
    <property type="entry name" value="Sigma3 and sigma4 domains of RNA polymerase sigma factors"/>
    <property type="match status" value="1"/>
</dbReference>
<dbReference type="InterPro" id="IPR036388">
    <property type="entry name" value="WH-like_DNA-bd_sf"/>
</dbReference>
<gene>
    <name evidence="3" type="ORF">H9701_04075</name>
</gene>
<organism evidence="3 4">
    <name type="scientific">Candidatus Intestinimonas pullistercoris</name>
    <dbReference type="NCBI Taxonomy" id="2838623"/>
    <lineage>
        <taxon>Bacteria</taxon>
        <taxon>Bacillati</taxon>
        <taxon>Bacillota</taxon>
        <taxon>Clostridia</taxon>
        <taxon>Eubacteriales</taxon>
        <taxon>Intestinimonas</taxon>
    </lineage>
</organism>
<name>A0A9D2P1H7_9FIRM</name>
<dbReference type="EMBL" id="DWWJ01000078">
    <property type="protein sequence ID" value="HJC40713.1"/>
    <property type="molecule type" value="Genomic_DNA"/>
</dbReference>
<dbReference type="Proteomes" id="UP000823882">
    <property type="component" value="Unassembled WGS sequence"/>
</dbReference>
<dbReference type="Pfam" id="PF08281">
    <property type="entry name" value="Sigma70_r4_2"/>
    <property type="match status" value="1"/>
</dbReference>
<evidence type="ECO:0000313" key="3">
    <source>
        <dbReference type="EMBL" id="HJC40713.1"/>
    </source>
</evidence>
<dbReference type="InterPro" id="IPR013249">
    <property type="entry name" value="RNA_pol_sigma70_r4_t2"/>
</dbReference>
<dbReference type="GO" id="GO:0006352">
    <property type="term" value="P:DNA-templated transcription initiation"/>
    <property type="evidence" value="ECO:0007669"/>
    <property type="project" value="InterPro"/>
</dbReference>
<dbReference type="InterPro" id="IPR013324">
    <property type="entry name" value="RNA_pol_sigma_r3/r4-like"/>
</dbReference>
<dbReference type="Gene3D" id="1.10.1740.10">
    <property type="match status" value="1"/>
</dbReference>
<dbReference type="AlphaFoldDB" id="A0A9D2P1H7"/>
<dbReference type="Pfam" id="PF04542">
    <property type="entry name" value="Sigma70_r2"/>
    <property type="match status" value="1"/>
</dbReference>
<reference evidence="3" key="2">
    <citation type="submission" date="2021-04" db="EMBL/GenBank/DDBJ databases">
        <authorList>
            <person name="Gilroy R."/>
        </authorList>
    </citation>
    <scope>NUCLEOTIDE SEQUENCE</scope>
    <source>
        <strain evidence="3">CHK186-1790</strain>
    </source>
</reference>
<dbReference type="GO" id="GO:0003677">
    <property type="term" value="F:DNA binding"/>
    <property type="evidence" value="ECO:0007669"/>
    <property type="project" value="InterPro"/>
</dbReference>
<dbReference type="SUPFAM" id="SSF88946">
    <property type="entry name" value="Sigma2 domain of RNA polymerase sigma factors"/>
    <property type="match status" value="1"/>
</dbReference>
<proteinExistence type="predicted"/>